<comment type="caution">
    <text evidence="1">The sequence shown here is derived from an EMBL/GenBank/DDBJ whole genome shotgun (WGS) entry which is preliminary data.</text>
</comment>
<sequence>MRAIEDITIEDVDADTEIEIMTDTSMDTGGDIEINWMCLV</sequence>
<reference evidence="2" key="1">
    <citation type="journal article" date="2019" name="Int. J. Syst. Evol. Microbiol.">
        <title>The Global Catalogue of Microorganisms (GCM) 10K type strain sequencing project: providing services to taxonomists for standard genome sequencing and annotation.</title>
        <authorList>
            <consortium name="The Broad Institute Genomics Platform"/>
            <consortium name="The Broad Institute Genome Sequencing Center for Infectious Disease"/>
            <person name="Wu L."/>
            <person name="Ma J."/>
        </authorList>
    </citation>
    <scope>NUCLEOTIDE SEQUENCE [LARGE SCALE GENOMIC DNA]</scope>
    <source>
        <strain evidence="2">JCM 16722</strain>
    </source>
</reference>
<protein>
    <submittedName>
        <fullName evidence="1">Uncharacterized protein</fullName>
    </submittedName>
</protein>
<evidence type="ECO:0000313" key="1">
    <source>
        <dbReference type="EMBL" id="GAA4181640.1"/>
    </source>
</evidence>
<dbReference type="Proteomes" id="UP001500167">
    <property type="component" value="Unassembled WGS sequence"/>
</dbReference>
<accession>A0ABP8ACF3</accession>
<proteinExistence type="predicted"/>
<gene>
    <name evidence="1" type="ORF">GCM10022218_37730</name>
</gene>
<name>A0ABP8ACF3_9SPHI</name>
<keyword evidence="2" id="KW-1185">Reference proteome</keyword>
<organism evidence="1 2">
    <name type="scientific">Sphingobacterium ginsenosidimutans</name>
    <dbReference type="NCBI Taxonomy" id="687845"/>
    <lineage>
        <taxon>Bacteria</taxon>
        <taxon>Pseudomonadati</taxon>
        <taxon>Bacteroidota</taxon>
        <taxon>Sphingobacteriia</taxon>
        <taxon>Sphingobacteriales</taxon>
        <taxon>Sphingobacteriaceae</taxon>
        <taxon>Sphingobacterium</taxon>
    </lineage>
</organism>
<dbReference type="EMBL" id="BAAAZK010000007">
    <property type="protein sequence ID" value="GAA4181640.1"/>
    <property type="molecule type" value="Genomic_DNA"/>
</dbReference>
<evidence type="ECO:0000313" key="2">
    <source>
        <dbReference type="Proteomes" id="UP001500167"/>
    </source>
</evidence>